<evidence type="ECO:0000313" key="1">
    <source>
        <dbReference type="EnsemblPlants" id="KQL11809"/>
    </source>
</evidence>
<dbReference type="HOGENOM" id="CLU_3192291_0_0_1"/>
<organism evidence="1 2">
    <name type="scientific">Setaria italica</name>
    <name type="common">Foxtail millet</name>
    <name type="synonym">Panicum italicum</name>
    <dbReference type="NCBI Taxonomy" id="4555"/>
    <lineage>
        <taxon>Eukaryota</taxon>
        <taxon>Viridiplantae</taxon>
        <taxon>Streptophyta</taxon>
        <taxon>Embryophyta</taxon>
        <taxon>Tracheophyta</taxon>
        <taxon>Spermatophyta</taxon>
        <taxon>Magnoliopsida</taxon>
        <taxon>Liliopsida</taxon>
        <taxon>Poales</taxon>
        <taxon>Poaceae</taxon>
        <taxon>PACMAD clade</taxon>
        <taxon>Panicoideae</taxon>
        <taxon>Panicodae</taxon>
        <taxon>Paniceae</taxon>
        <taxon>Cenchrinae</taxon>
        <taxon>Setaria</taxon>
    </lineage>
</organism>
<dbReference type="EMBL" id="AGNK02002651">
    <property type="status" value="NOT_ANNOTATED_CDS"/>
    <property type="molecule type" value="Genomic_DNA"/>
</dbReference>
<dbReference type="AlphaFoldDB" id="K3Y4G4"/>
<reference evidence="1" key="2">
    <citation type="submission" date="2018-08" db="UniProtKB">
        <authorList>
            <consortium name="EnsemblPlants"/>
        </authorList>
    </citation>
    <scope>IDENTIFICATION</scope>
    <source>
        <strain evidence="1">Yugu1</strain>
    </source>
</reference>
<name>K3Y4G4_SETIT</name>
<keyword evidence="2" id="KW-1185">Reference proteome</keyword>
<proteinExistence type="predicted"/>
<dbReference type="Proteomes" id="UP000004995">
    <property type="component" value="Unassembled WGS sequence"/>
</dbReference>
<reference evidence="2" key="1">
    <citation type="journal article" date="2012" name="Nat. Biotechnol.">
        <title>Reference genome sequence of the model plant Setaria.</title>
        <authorList>
            <person name="Bennetzen J.L."/>
            <person name="Schmutz J."/>
            <person name="Wang H."/>
            <person name="Percifield R."/>
            <person name="Hawkins J."/>
            <person name="Pontaroli A.C."/>
            <person name="Estep M."/>
            <person name="Feng L."/>
            <person name="Vaughn J.N."/>
            <person name="Grimwood J."/>
            <person name="Jenkins J."/>
            <person name="Barry K."/>
            <person name="Lindquist E."/>
            <person name="Hellsten U."/>
            <person name="Deshpande S."/>
            <person name="Wang X."/>
            <person name="Wu X."/>
            <person name="Mitros T."/>
            <person name="Triplett J."/>
            <person name="Yang X."/>
            <person name="Ye C.Y."/>
            <person name="Mauro-Herrera M."/>
            <person name="Wang L."/>
            <person name="Li P."/>
            <person name="Sharma M."/>
            <person name="Sharma R."/>
            <person name="Ronald P.C."/>
            <person name="Panaud O."/>
            <person name="Kellogg E.A."/>
            <person name="Brutnell T.P."/>
            <person name="Doust A.N."/>
            <person name="Tuskan G.A."/>
            <person name="Rokhsar D."/>
            <person name="Devos K.M."/>
        </authorList>
    </citation>
    <scope>NUCLEOTIDE SEQUENCE [LARGE SCALE GENOMIC DNA]</scope>
    <source>
        <strain evidence="2">cv. Yugu1</strain>
    </source>
</reference>
<evidence type="ECO:0000313" key="2">
    <source>
        <dbReference type="Proteomes" id="UP000004995"/>
    </source>
</evidence>
<dbReference type="InParanoid" id="K3Y4G4"/>
<dbReference type="Gramene" id="KQL11809">
    <property type="protein sequence ID" value="KQL11809"/>
    <property type="gene ID" value="SETIT_009102mg"/>
</dbReference>
<sequence>MAPLASCPPWWRHFRDLTQPMKFLVTPLVMGGCTWWRRSRRDGLAV</sequence>
<dbReference type="EnsemblPlants" id="KQL11809">
    <property type="protein sequence ID" value="KQL11809"/>
    <property type="gene ID" value="SETIT_009102mg"/>
</dbReference>
<accession>K3Y4G4</accession>
<protein>
    <submittedName>
        <fullName evidence="1">Uncharacterized protein</fullName>
    </submittedName>
</protein>